<sequence length="336" mass="36754">MSNKLIGEMGLHTKISNIFAARNIITAKDALSMTEFELMELLDVGMKEIRLAITLISEATSPPCQSARSLLEKKVENEHLLGHLPTHLKGLDETLCGGIPFGVLTELVGPPGIGKSQVLSTMQFCMKLALSASFPVAYGGLDGRVIYIDVESKFSSRRVIEMGLKSFPEVFHLKGMAQEMAGRILVLRPTSLANFTESIQELKDSILQNQVKLLVIDSMTALLSGENKPGAQRQPQLGWHISFLKSLAEFSRIPIVVTNQVRSQNRDETSQYSFQGQRIIKVAKSPMSPPLAFPFHITSAGISLLSDNGTELKGPGINTIHARGHSDMINFHGDCS</sequence>
<keyword evidence="4" id="KW-0227">DNA damage</keyword>
<gene>
    <name evidence="11" type="ORF">AARE701A_LOCUS9994</name>
</gene>
<dbReference type="InterPro" id="IPR013632">
    <property type="entry name" value="Rad51_C"/>
</dbReference>
<dbReference type="GO" id="GO:0000400">
    <property type="term" value="F:four-way junction DNA binding"/>
    <property type="evidence" value="ECO:0007669"/>
    <property type="project" value="TreeGrafter"/>
</dbReference>
<dbReference type="PROSITE" id="PS50162">
    <property type="entry name" value="RECA_2"/>
    <property type="match status" value="1"/>
</dbReference>
<dbReference type="InterPro" id="IPR020588">
    <property type="entry name" value="RecA_ATP-bd"/>
</dbReference>
<keyword evidence="8" id="KW-0234">DNA repair</keyword>
<evidence type="ECO:0000259" key="10">
    <source>
        <dbReference type="PROSITE" id="PS50162"/>
    </source>
</evidence>
<evidence type="ECO:0000256" key="2">
    <source>
        <dbReference type="ARBA" id="ARBA00007095"/>
    </source>
</evidence>
<keyword evidence="3" id="KW-0547">Nucleotide-binding</keyword>
<dbReference type="PIRSF" id="PIRSF005856">
    <property type="entry name" value="Rad51"/>
    <property type="match status" value="1"/>
</dbReference>
<dbReference type="InterPro" id="IPR030548">
    <property type="entry name" value="RAD51B"/>
</dbReference>
<evidence type="ECO:0000256" key="5">
    <source>
        <dbReference type="ARBA" id="ARBA00022840"/>
    </source>
</evidence>
<dbReference type="EMBL" id="LR999454">
    <property type="protein sequence ID" value="CAE6018165.1"/>
    <property type="molecule type" value="Genomic_DNA"/>
</dbReference>
<proteinExistence type="inferred from homology"/>
<dbReference type="AlphaFoldDB" id="A0A8S2ACE6"/>
<keyword evidence="12" id="KW-1185">Reference proteome</keyword>
<evidence type="ECO:0000256" key="4">
    <source>
        <dbReference type="ARBA" id="ARBA00022763"/>
    </source>
</evidence>
<evidence type="ECO:0000313" key="12">
    <source>
        <dbReference type="Proteomes" id="UP000682877"/>
    </source>
</evidence>
<keyword evidence="5" id="KW-0067">ATP-binding</keyword>
<dbReference type="PANTHER" id="PTHR46456">
    <property type="entry name" value="DNA REPAIR PROTEIN RAD51 HOMOLOG 2"/>
    <property type="match status" value="1"/>
</dbReference>
<dbReference type="Pfam" id="PF08423">
    <property type="entry name" value="Rad51"/>
    <property type="match status" value="1"/>
</dbReference>
<name>A0A8S2ACE6_ARAAE</name>
<dbReference type="GO" id="GO:0005524">
    <property type="term" value="F:ATP binding"/>
    <property type="evidence" value="ECO:0007669"/>
    <property type="project" value="UniProtKB-KW"/>
</dbReference>
<evidence type="ECO:0000313" key="11">
    <source>
        <dbReference type="EMBL" id="CAE6018165.1"/>
    </source>
</evidence>
<reference evidence="11" key="1">
    <citation type="submission" date="2021-01" db="EMBL/GenBank/DDBJ databases">
        <authorList>
            <person name="Bezrukov I."/>
        </authorList>
    </citation>
    <scope>NUCLEOTIDE SEQUENCE</scope>
</reference>
<comment type="similarity">
    <text evidence="2">Belongs to the RecA family. RAD51 subfamily.</text>
</comment>
<comment type="subcellular location">
    <subcellularLocation>
        <location evidence="1">Nucleus</location>
    </subcellularLocation>
</comment>
<evidence type="ECO:0000256" key="6">
    <source>
        <dbReference type="ARBA" id="ARBA00023125"/>
    </source>
</evidence>
<dbReference type="Gene3D" id="3.40.50.300">
    <property type="entry name" value="P-loop containing nucleotide triphosphate hydrolases"/>
    <property type="match status" value="1"/>
</dbReference>
<protein>
    <recommendedName>
        <fullName evidence="10">RecA family profile 1 domain-containing protein</fullName>
    </recommendedName>
</protein>
<dbReference type="InterPro" id="IPR003593">
    <property type="entry name" value="AAA+_ATPase"/>
</dbReference>
<dbReference type="PANTHER" id="PTHR46456:SF1">
    <property type="entry name" value="DNA REPAIR PROTEIN RAD51 HOMOLOG 2"/>
    <property type="match status" value="1"/>
</dbReference>
<dbReference type="SUPFAM" id="SSF52540">
    <property type="entry name" value="P-loop containing nucleoside triphosphate hydrolases"/>
    <property type="match status" value="1"/>
</dbReference>
<dbReference type="GO" id="GO:0005657">
    <property type="term" value="C:replication fork"/>
    <property type="evidence" value="ECO:0007669"/>
    <property type="project" value="TreeGrafter"/>
</dbReference>
<feature type="domain" description="RecA family profile 1" evidence="10">
    <location>
        <begin position="80"/>
        <end position="261"/>
    </location>
</feature>
<dbReference type="GO" id="GO:0003690">
    <property type="term" value="F:double-stranded DNA binding"/>
    <property type="evidence" value="ECO:0007669"/>
    <property type="project" value="TreeGrafter"/>
</dbReference>
<evidence type="ECO:0000256" key="9">
    <source>
        <dbReference type="ARBA" id="ARBA00023242"/>
    </source>
</evidence>
<dbReference type="InterPro" id="IPR016467">
    <property type="entry name" value="DNA_recomb/repair_RecA-like"/>
</dbReference>
<dbReference type="GO" id="GO:0033063">
    <property type="term" value="C:Rad51B-Rad51C-Rad51D-XRCC2 complex"/>
    <property type="evidence" value="ECO:0007669"/>
    <property type="project" value="InterPro"/>
</dbReference>
<keyword evidence="6" id="KW-0238">DNA-binding</keyword>
<keyword evidence="9" id="KW-0539">Nucleus</keyword>
<evidence type="ECO:0000256" key="3">
    <source>
        <dbReference type="ARBA" id="ARBA00022741"/>
    </source>
</evidence>
<organism evidence="11 12">
    <name type="scientific">Arabidopsis arenosa</name>
    <name type="common">Sand rock-cress</name>
    <name type="synonym">Cardaminopsis arenosa</name>
    <dbReference type="NCBI Taxonomy" id="38785"/>
    <lineage>
        <taxon>Eukaryota</taxon>
        <taxon>Viridiplantae</taxon>
        <taxon>Streptophyta</taxon>
        <taxon>Embryophyta</taxon>
        <taxon>Tracheophyta</taxon>
        <taxon>Spermatophyta</taxon>
        <taxon>Magnoliopsida</taxon>
        <taxon>eudicotyledons</taxon>
        <taxon>Gunneridae</taxon>
        <taxon>Pentapetalae</taxon>
        <taxon>rosids</taxon>
        <taxon>malvids</taxon>
        <taxon>Brassicales</taxon>
        <taxon>Brassicaceae</taxon>
        <taxon>Camelineae</taxon>
        <taxon>Arabidopsis</taxon>
    </lineage>
</organism>
<dbReference type="Proteomes" id="UP000682877">
    <property type="component" value="Chromosome 4"/>
</dbReference>
<dbReference type="GO" id="GO:0003697">
    <property type="term" value="F:single-stranded DNA binding"/>
    <property type="evidence" value="ECO:0007669"/>
    <property type="project" value="TreeGrafter"/>
</dbReference>
<dbReference type="InterPro" id="IPR058766">
    <property type="entry name" value="HHH_XRCC3_RAD51B"/>
</dbReference>
<dbReference type="InterPro" id="IPR027417">
    <property type="entry name" value="P-loop_NTPase"/>
</dbReference>
<evidence type="ECO:0000256" key="8">
    <source>
        <dbReference type="ARBA" id="ARBA00023204"/>
    </source>
</evidence>
<evidence type="ECO:0000256" key="1">
    <source>
        <dbReference type="ARBA" id="ARBA00004123"/>
    </source>
</evidence>
<accession>A0A8S2ACE6</accession>
<dbReference type="GO" id="GO:0000724">
    <property type="term" value="P:double-strand break repair via homologous recombination"/>
    <property type="evidence" value="ECO:0007669"/>
    <property type="project" value="InterPro"/>
</dbReference>
<evidence type="ECO:0000256" key="7">
    <source>
        <dbReference type="ARBA" id="ARBA00023172"/>
    </source>
</evidence>
<dbReference type="GO" id="GO:0140664">
    <property type="term" value="F:ATP-dependent DNA damage sensor activity"/>
    <property type="evidence" value="ECO:0007669"/>
    <property type="project" value="InterPro"/>
</dbReference>
<keyword evidence="7" id="KW-0233">DNA recombination</keyword>
<dbReference type="SMART" id="SM00382">
    <property type="entry name" value="AAA"/>
    <property type="match status" value="1"/>
</dbReference>
<dbReference type="Pfam" id="PF26169">
    <property type="entry name" value="HHH_XRCC3_RpoA"/>
    <property type="match status" value="1"/>
</dbReference>